<reference evidence="2 3" key="1">
    <citation type="journal article" date="2015" name="Genome Biol.">
        <title>Comparative genomics of Steinernema reveals deeply conserved gene regulatory networks.</title>
        <authorList>
            <person name="Dillman A.R."/>
            <person name="Macchietto M."/>
            <person name="Porter C.F."/>
            <person name="Rogers A."/>
            <person name="Williams B."/>
            <person name="Antoshechkin I."/>
            <person name="Lee M.M."/>
            <person name="Goodwin Z."/>
            <person name="Lu X."/>
            <person name="Lewis E.E."/>
            <person name="Goodrich-Blair H."/>
            <person name="Stock S.P."/>
            <person name="Adams B.J."/>
            <person name="Sternberg P.W."/>
            <person name="Mortazavi A."/>
        </authorList>
    </citation>
    <scope>NUCLEOTIDE SEQUENCE [LARGE SCALE GENOMIC DNA]</scope>
    <source>
        <strain evidence="2 3">ALL</strain>
    </source>
</reference>
<keyword evidence="3" id="KW-1185">Reference proteome</keyword>
<evidence type="ECO:0000313" key="3">
    <source>
        <dbReference type="Proteomes" id="UP000298663"/>
    </source>
</evidence>
<feature type="transmembrane region" description="Helical" evidence="1">
    <location>
        <begin position="33"/>
        <end position="56"/>
    </location>
</feature>
<keyword evidence="1" id="KW-0472">Membrane</keyword>
<dbReference type="EMBL" id="AZBU02000005">
    <property type="protein sequence ID" value="TKR76371.1"/>
    <property type="molecule type" value="Genomic_DNA"/>
</dbReference>
<name>A0A4U5N256_STECR</name>
<dbReference type="AlphaFoldDB" id="A0A4U5N256"/>
<reference evidence="2 3" key="2">
    <citation type="journal article" date="2019" name="G3 (Bethesda)">
        <title>Hybrid Assembly of the Genome of the Entomopathogenic Nematode Steinernema carpocapsae Identifies the X-Chromosome.</title>
        <authorList>
            <person name="Serra L."/>
            <person name="Macchietto M."/>
            <person name="Macias-Munoz A."/>
            <person name="McGill C.J."/>
            <person name="Rodriguez I.M."/>
            <person name="Rodriguez B."/>
            <person name="Murad R."/>
            <person name="Mortazavi A."/>
        </authorList>
    </citation>
    <scope>NUCLEOTIDE SEQUENCE [LARGE SCALE GENOMIC DNA]</scope>
    <source>
        <strain evidence="2 3">ALL</strain>
    </source>
</reference>
<comment type="caution">
    <text evidence="2">The sequence shown here is derived from an EMBL/GenBank/DDBJ whole genome shotgun (WGS) entry which is preliminary data.</text>
</comment>
<keyword evidence="1" id="KW-1133">Transmembrane helix</keyword>
<keyword evidence="1" id="KW-0812">Transmembrane</keyword>
<evidence type="ECO:0000313" key="2">
    <source>
        <dbReference type="EMBL" id="TKR76371.1"/>
    </source>
</evidence>
<organism evidence="2 3">
    <name type="scientific">Steinernema carpocapsae</name>
    <name type="common">Entomopathogenic nematode</name>
    <dbReference type="NCBI Taxonomy" id="34508"/>
    <lineage>
        <taxon>Eukaryota</taxon>
        <taxon>Metazoa</taxon>
        <taxon>Ecdysozoa</taxon>
        <taxon>Nematoda</taxon>
        <taxon>Chromadorea</taxon>
        <taxon>Rhabditida</taxon>
        <taxon>Tylenchina</taxon>
        <taxon>Panagrolaimomorpha</taxon>
        <taxon>Strongyloidoidea</taxon>
        <taxon>Steinernematidae</taxon>
        <taxon>Steinernema</taxon>
    </lineage>
</organism>
<accession>A0A4U5N256</accession>
<sequence>MYPSVRASRKIPQFGPPPLQTGRFCNREDIEIGVANAVMATAADVFGLYTCVGGAVPVFPTAVSNLFGSILSVPIFFAVKNWLKTYEKSRFTYYPLANFLFDIGELRRR</sequence>
<protein>
    <submittedName>
        <fullName evidence="2">Uncharacterized protein</fullName>
    </submittedName>
</protein>
<gene>
    <name evidence="2" type="ORF">L596_017517</name>
</gene>
<dbReference type="Proteomes" id="UP000298663">
    <property type="component" value="Unassembled WGS sequence"/>
</dbReference>
<feature type="transmembrane region" description="Helical" evidence="1">
    <location>
        <begin position="62"/>
        <end position="83"/>
    </location>
</feature>
<evidence type="ECO:0000256" key="1">
    <source>
        <dbReference type="SAM" id="Phobius"/>
    </source>
</evidence>
<proteinExistence type="predicted"/>